<dbReference type="SUPFAM" id="SSF57850">
    <property type="entry name" value="RING/U-box"/>
    <property type="match status" value="1"/>
</dbReference>
<name>A0AAN8K696_PATCE</name>
<dbReference type="Gene3D" id="3.30.40.10">
    <property type="entry name" value="Zinc/RING finger domain, C3HC4 (zinc finger)"/>
    <property type="match status" value="2"/>
</dbReference>
<protein>
    <recommendedName>
        <fullName evidence="10">Cysteine and histidine-rich protein 1</fullName>
    </recommendedName>
</protein>
<feature type="domain" description="TRAF-type" evidence="7">
    <location>
        <begin position="120"/>
        <end position="158"/>
    </location>
</feature>
<evidence type="ECO:0000256" key="2">
    <source>
        <dbReference type="ARBA" id="ARBA00022771"/>
    </source>
</evidence>
<evidence type="ECO:0000256" key="1">
    <source>
        <dbReference type="ARBA" id="ARBA00022723"/>
    </source>
</evidence>
<dbReference type="Proteomes" id="UP001347796">
    <property type="component" value="Unassembled WGS sequence"/>
</dbReference>
<evidence type="ECO:0000256" key="5">
    <source>
        <dbReference type="PROSITE-ProRule" id="PRU00207"/>
    </source>
</evidence>
<dbReference type="InterPro" id="IPR001841">
    <property type="entry name" value="Znf_RING"/>
</dbReference>
<dbReference type="InterPro" id="IPR013083">
    <property type="entry name" value="Znf_RING/FYVE/PHD"/>
</dbReference>
<evidence type="ECO:0000256" key="3">
    <source>
        <dbReference type="ARBA" id="ARBA00022833"/>
    </source>
</evidence>
<dbReference type="GO" id="GO:0005634">
    <property type="term" value="C:nucleus"/>
    <property type="evidence" value="ECO:0007669"/>
    <property type="project" value="TreeGrafter"/>
</dbReference>
<comment type="similarity">
    <text evidence="4">Belongs to the ZFTRAF1 family.</text>
</comment>
<accession>A0AAN8K696</accession>
<reference evidence="8 9" key="1">
    <citation type="submission" date="2024-01" db="EMBL/GenBank/DDBJ databases">
        <title>The genome of the rayed Mediterranean limpet Patella caerulea (Linnaeus, 1758).</title>
        <authorList>
            <person name="Anh-Thu Weber A."/>
            <person name="Halstead-Nussloch G."/>
        </authorList>
    </citation>
    <scope>NUCLEOTIDE SEQUENCE [LARGE SCALE GENOMIC DNA]</scope>
    <source>
        <strain evidence="8">AATW-2023a</strain>
        <tissue evidence="8">Whole specimen</tissue>
    </source>
</reference>
<feature type="domain" description="RING-type" evidence="6">
    <location>
        <begin position="55"/>
        <end position="99"/>
    </location>
</feature>
<dbReference type="Pfam" id="PF02176">
    <property type="entry name" value="zf-TRAF"/>
    <property type="match status" value="1"/>
</dbReference>
<comment type="caution">
    <text evidence="8">The sequence shown here is derived from an EMBL/GenBank/DDBJ whole genome shotgun (WGS) entry which is preliminary data.</text>
</comment>
<evidence type="ECO:0000313" key="9">
    <source>
        <dbReference type="Proteomes" id="UP001347796"/>
    </source>
</evidence>
<evidence type="ECO:0000256" key="4">
    <source>
        <dbReference type="ARBA" id="ARBA00034319"/>
    </source>
</evidence>
<gene>
    <name evidence="8" type="ORF">SNE40_008213</name>
</gene>
<evidence type="ECO:0000259" key="6">
    <source>
        <dbReference type="PROSITE" id="PS50089"/>
    </source>
</evidence>
<dbReference type="EMBL" id="JAZGQO010000006">
    <property type="protein sequence ID" value="KAK6186113.1"/>
    <property type="molecule type" value="Genomic_DNA"/>
</dbReference>
<keyword evidence="9" id="KW-1185">Reference proteome</keyword>
<evidence type="ECO:0000313" key="8">
    <source>
        <dbReference type="EMBL" id="KAK6186113.1"/>
    </source>
</evidence>
<keyword evidence="3 5" id="KW-0862">Zinc</keyword>
<organism evidence="8 9">
    <name type="scientific">Patella caerulea</name>
    <name type="common">Rayed Mediterranean limpet</name>
    <dbReference type="NCBI Taxonomy" id="87958"/>
    <lineage>
        <taxon>Eukaryota</taxon>
        <taxon>Metazoa</taxon>
        <taxon>Spiralia</taxon>
        <taxon>Lophotrochozoa</taxon>
        <taxon>Mollusca</taxon>
        <taxon>Gastropoda</taxon>
        <taxon>Patellogastropoda</taxon>
        <taxon>Patelloidea</taxon>
        <taxon>Patellidae</taxon>
        <taxon>Patella</taxon>
    </lineage>
</organism>
<dbReference type="AlphaFoldDB" id="A0AAN8K696"/>
<dbReference type="PROSITE" id="PS50089">
    <property type="entry name" value="ZF_RING_2"/>
    <property type="match status" value="1"/>
</dbReference>
<dbReference type="GO" id="GO:0008270">
    <property type="term" value="F:zinc ion binding"/>
    <property type="evidence" value="ECO:0007669"/>
    <property type="project" value="UniProtKB-KW"/>
</dbReference>
<proteinExistence type="inferred from homology"/>
<dbReference type="SUPFAM" id="SSF49599">
    <property type="entry name" value="TRAF domain-like"/>
    <property type="match status" value="1"/>
</dbReference>
<evidence type="ECO:0008006" key="10">
    <source>
        <dbReference type="Google" id="ProtNLM"/>
    </source>
</evidence>
<keyword evidence="1 5" id="KW-0479">Metal-binding</keyword>
<evidence type="ECO:0000259" key="7">
    <source>
        <dbReference type="PROSITE" id="PS50145"/>
    </source>
</evidence>
<dbReference type="PANTHER" id="PTHR23059">
    <property type="entry name" value="CYSTEINE AND HISTIDINE-RICH PROTEIN 1"/>
    <property type="match status" value="1"/>
</dbReference>
<dbReference type="PANTHER" id="PTHR23059:SF4">
    <property type="entry name" value="ZINC FINGER TRAF-TYPE-CONTAINING PROTEIN 1"/>
    <property type="match status" value="1"/>
</dbReference>
<dbReference type="PROSITE" id="PS50145">
    <property type="entry name" value="ZF_TRAF"/>
    <property type="match status" value="1"/>
</dbReference>
<feature type="zinc finger region" description="TRAF-type" evidence="5">
    <location>
        <begin position="120"/>
        <end position="158"/>
    </location>
</feature>
<keyword evidence="2 5" id="KW-0863">Zinc-finger</keyword>
<sequence length="347" mass="40125">MAESTEAPRQISRQELDDKENIMNYEPDCKKPRLSSHSSLKNFNLEDRLSGILCCAVCLDLPRTCYQCINGHLMCSGCFNHLLADARLKDETATCPNCRCEISKNSCTRNLAVENAASELPLECKYCSQSLARNKLEYHQRELCQERPSTCKFSRIGCPWRGPFHEVWEHEQACKHPLKTGAEIMDSMKAIDMKQQEEKKIYNSIFSLLSLEKITFNDLQLKPYRTDDFIAKLFYETSRFSAFNHQWVIKARANQDQKYPTQTCLRSLTYQLILKTKITNPLRLHFLVLKGPHSETKVTPQIHEYEFSTENTDSDSKEFPLVDANECNKLLAGKTINFRVILFQVNQ</sequence>
<dbReference type="InterPro" id="IPR039338">
    <property type="entry name" value="ZFTRAF1"/>
</dbReference>
<dbReference type="CDD" id="cd16505">
    <property type="entry name" value="RING-HC_CYHR1"/>
    <property type="match status" value="1"/>
</dbReference>
<dbReference type="InterPro" id="IPR001293">
    <property type="entry name" value="Znf_TRAF"/>
</dbReference>